<dbReference type="AlphaFoldDB" id="A0A813VF15"/>
<keyword evidence="4" id="KW-0812">Transmembrane</keyword>
<reference evidence="7" key="1">
    <citation type="submission" date="2021-02" db="EMBL/GenBank/DDBJ databases">
        <authorList>
            <person name="Nowell W R."/>
        </authorList>
    </citation>
    <scope>NUCLEOTIDE SEQUENCE</scope>
</reference>
<dbReference type="Proteomes" id="UP000663891">
    <property type="component" value="Unassembled WGS sequence"/>
</dbReference>
<dbReference type="Proteomes" id="UP000663881">
    <property type="component" value="Unassembled WGS sequence"/>
</dbReference>
<proteinExistence type="predicted"/>
<evidence type="ECO:0000256" key="3">
    <source>
        <dbReference type="SAM" id="MobiDB-lite"/>
    </source>
</evidence>
<name>A0A813VF15_9BILA</name>
<dbReference type="Gene3D" id="2.60.120.290">
    <property type="entry name" value="Spermadhesin, CUB domain"/>
    <property type="match status" value="1"/>
</dbReference>
<feature type="transmembrane region" description="Helical" evidence="4">
    <location>
        <begin position="376"/>
        <end position="399"/>
    </location>
</feature>
<feature type="compositionally biased region" description="Polar residues" evidence="3">
    <location>
        <begin position="424"/>
        <end position="436"/>
    </location>
</feature>
<evidence type="ECO:0000256" key="5">
    <source>
        <dbReference type="SAM" id="SignalP"/>
    </source>
</evidence>
<protein>
    <recommendedName>
        <fullName evidence="6">CUB domain-containing protein</fullName>
    </recommendedName>
</protein>
<evidence type="ECO:0000256" key="2">
    <source>
        <dbReference type="PROSITE-ProRule" id="PRU00059"/>
    </source>
</evidence>
<dbReference type="EMBL" id="CAJNON010000037">
    <property type="protein sequence ID" value="CAF0840818.1"/>
    <property type="molecule type" value="Genomic_DNA"/>
</dbReference>
<dbReference type="SUPFAM" id="SSF49854">
    <property type="entry name" value="Spermadhesin, CUB domain"/>
    <property type="match status" value="1"/>
</dbReference>
<keyword evidence="1 2" id="KW-1015">Disulfide bond</keyword>
<feature type="disulfide bond" evidence="2">
    <location>
        <begin position="172"/>
        <end position="189"/>
    </location>
</feature>
<evidence type="ECO:0000313" key="9">
    <source>
        <dbReference type="Proteomes" id="UP000663891"/>
    </source>
</evidence>
<evidence type="ECO:0000313" key="7">
    <source>
        <dbReference type="EMBL" id="CAF0840818.1"/>
    </source>
</evidence>
<organism evidence="7 9">
    <name type="scientific">Adineta steineri</name>
    <dbReference type="NCBI Taxonomy" id="433720"/>
    <lineage>
        <taxon>Eukaryota</taxon>
        <taxon>Metazoa</taxon>
        <taxon>Spiralia</taxon>
        <taxon>Gnathifera</taxon>
        <taxon>Rotifera</taxon>
        <taxon>Eurotatoria</taxon>
        <taxon>Bdelloidea</taxon>
        <taxon>Adinetida</taxon>
        <taxon>Adinetidae</taxon>
        <taxon>Adineta</taxon>
    </lineage>
</organism>
<evidence type="ECO:0000256" key="1">
    <source>
        <dbReference type="ARBA" id="ARBA00023157"/>
    </source>
</evidence>
<feature type="signal peptide" evidence="5">
    <location>
        <begin position="1"/>
        <end position="15"/>
    </location>
</feature>
<feature type="disulfide bond" evidence="2">
    <location>
        <begin position="121"/>
        <end position="148"/>
    </location>
</feature>
<dbReference type="InterPro" id="IPR035914">
    <property type="entry name" value="Sperma_CUB_dom_sf"/>
</dbReference>
<keyword evidence="4" id="KW-1133">Transmembrane helix</keyword>
<feature type="compositionally biased region" description="Low complexity" evidence="3">
    <location>
        <begin position="513"/>
        <end position="523"/>
    </location>
</feature>
<keyword evidence="5" id="KW-0732">Signal</keyword>
<keyword evidence="4" id="KW-0472">Membrane</keyword>
<comment type="caution">
    <text evidence="7">The sequence shown here is derived from an EMBL/GenBank/DDBJ whole genome shotgun (WGS) entry which is preliminary data.</text>
</comment>
<accession>A0A813VF15</accession>
<dbReference type="PROSITE" id="PS01180">
    <property type="entry name" value="CUB"/>
    <property type="match status" value="1"/>
</dbReference>
<dbReference type="InterPro" id="IPR000859">
    <property type="entry name" value="CUB_dom"/>
</dbReference>
<dbReference type="Pfam" id="PF00431">
    <property type="entry name" value="CUB"/>
    <property type="match status" value="1"/>
</dbReference>
<dbReference type="EMBL" id="CAJOAY010000965">
    <property type="protein sequence ID" value="CAF3768573.1"/>
    <property type="molecule type" value="Genomic_DNA"/>
</dbReference>
<feature type="region of interest" description="Disordered" evidence="3">
    <location>
        <begin position="507"/>
        <end position="530"/>
    </location>
</feature>
<feature type="chain" id="PRO_5035683127" description="CUB domain-containing protein" evidence="5">
    <location>
        <begin position="16"/>
        <end position="596"/>
    </location>
</feature>
<feature type="region of interest" description="Disordered" evidence="3">
    <location>
        <begin position="273"/>
        <end position="293"/>
    </location>
</feature>
<feature type="region of interest" description="Disordered" evidence="3">
    <location>
        <begin position="410"/>
        <end position="448"/>
    </location>
</feature>
<gene>
    <name evidence="8" type="ORF">OKA104_LOCUS16676</name>
    <name evidence="7" type="ORF">VCS650_LOCUS6125</name>
</gene>
<sequence length="596" mass="67057">MFLVLVFYLPTLVLARIGHSKQSYCLDEIKSGTLSLGCPNNQLIKLGRIIYGYSWSNDCSFIDKDCTMDVPRDDIICLTTTNCTVRVVEHPLILQDCWNLAASYVQAEFECIAEYSLQNVCQPQDTTLTYGFLSTPNYPHGFSSNLNCPCALFASPGYAIVLEVIDFRLPTCAEAGLILWLGQDFQTKCLTQDPLTVVSNIQQNVTLRFYTLAHVKHGGFLIKYSVLPVSNNATVRLQCYVAPAVSRSPIAQNFPIENLPQQPSLHVPITNNEMNPPIDQGRGNGGEGGEDRIEGGEIPFPSLVATHSNDLIKRFPSAHDGAPPILGILEEHKDNTALAGVNKQQQHQIQGLNRTIYNQYLFPNSTSFRRTSLTSIVVSVIVGVIFLLVMINALIWFIFSLRPSRSKSTTSFRNLYPHHPPPTISNETKTTTSASAYPTPLHPRRFHSQSSVRLDDSSIMSDHLMRRDRILPQAAATNRLKTLRSLIFRGHKTLGIDPMTINNQHLHHHHRQLQQQQQQQPHQNNRDLDSTLSGYHIRSISQSLTESQLPKSRYEEQEDCVELKSECSILTNRNHGLMNPIKSNQQPRQINSWDDI</sequence>
<dbReference type="CDD" id="cd00041">
    <property type="entry name" value="CUB"/>
    <property type="match status" value="1"/>
</dbReference>
<evidence type="ECO:0000313" key="8">
    <source>
        <dbReference type="EMBL" id="CAF3768573.1"/>
    </source>
</evidence>
<evidence type="ECO:0000259" key="6">
    <source>
        <dbReference type="PROSITE" id="PS01180"/>
    </source>
</evidence>
<evidence type="ECO:0000256" key="4">
    <source>
        <dbReference type="SAM" id="Phobius"/>
    </source>
</evidence>
<feature type="region of interest" description="Disordered" evidence="3">
    <location>
        <begin position="574"/>
        <end position="596"/>
    </location>
</feature>
<feature type="domain" description="CUB" evidence="6">
    <location>
        <begin position="121"/>
        <end position="227"/>
    </location>
</feature>
<dbReference type="OrthoDB" id="431034at2759"/>
<feature type="compositionally biased region" description="Polar residues" evidence="3">
    <location>
        <begin position="581"/>
        <end position="596"/>
    </location>
</feature>